<comment type="caution">
    <text evidence="1">The sequence shown here is derived from an EMBL/GenBank/DDBJ whole genome shotgun (WGS) entry which is preliminary data.</text>
</comment>
<accession>A0ABV8C0Q3</accession>
<dbReference type="Proteomes" id="UP001595690">
    <property type="component" value="Unassembled WGS sequence"/>
</dbReference>
<name>A0ABV8C0Q3_9PSEU</name>
<keyword evidence="2" id="KW-1185">Reference proteome</keyword>
<proteinExistence type="predicted"/>
<reference evidence="2" key="1">
    <citation type="journal article" date="2019" name="Int. J. Syst. Evol. Microbiol.">
        <title>The Global Catalogue of Microorganisms (GCM) 10K type strain sequencing project: providing services to taxonomists for standard genome sequencing and annotation.</title>
        <authorList>
            <consortium name="The Broad Institute Genomics Platform"/>
            <consortium name="The Broad Institute Genome Sequencing Center for Infectious Disease"/>
            <person name="Wu L."/>
            <person name="Ma J."/>
        </authorList>
    </citation>
    <scope>NUCLEOTIDE SEQUENCE [LARGE SCALE GENOMIC DNA]</scope>
    <source>
        <strain evidence="2">CGMCC 4.7405</strain>
    </source>
</reference>
<gene>
    <name evidence="1" type="ORF">ACFOWZ_28910</name>
</gene>
<protein>
    <submittedName>
        <fullName evidence="1">Uncharacterized protein</fullName>
    </submittedName>
</protein>
<evidence type="ECO:0000313" key="2">
    <source>
        <dbReference type="Proteomes" id="UP001595690"/>
    </source>
</evidence>
<sequence length="91" mass="9310">MFSYSGPARLVYADGSAAELDRVDLIETVTDDGYWQLSGAGTAAEALDGGEARIKLPTGGEADVMVSNVRVSAGARGLLCTVTLISSETAA</sequence>
<organism evidence="1 2">
    <name type="scientific">Lentzea rhizosphaerae</name>
    <dbReference type="NCBI Taxonomy" id="2041025"/>
    <lineage>
        <taxon>Bacteria</taxon>
        <taxon>Bacillati</taxon>
        <taxon>Actinomycetota</taxon>
        <taxon>Actinomycetes</taxon>
        <taxon>Pseudonocardiales</taxon>
        <taxon>Pseudonocardiaceae</taxon>
        <taxon>Lentzea</taxon>
    </lineage>
</organism>
<dbReference type="RefSeq" id="WP_382377055.1">
    <property type="nucleotide sequence ID" value="NZ_JBHRZI010000024.1"/>
</dbReference>
<dbReference type="EMBL" id="JBHRZI010000024">
    <property type="protein sequence ID" value="MFC3895516.1"/>
    <property type="molecule type" value="Genomic_DNA"/>
</dbReference>
<evidence type="ECO:0000313" key="1">
    <source>
        <dbReference type="EMBL" id="MFC3895516.1"/>
    </source>
</evidence>